<keyword evidence="2" id="KW-1185">Reference proteome</keyword>
<dbReference type="Proteomes" id="UP000276133">
    <property type="component" value="Unassembled WGS sequence"/>
</dbReference>
<evidence type="ECO:0000313" key="1">
    <source>
        <dbReference type="EMBL" id="RNA26090.1"/>
    </source>
</evidence>
<protein>
    <submittedName>
        <fullName evidence="1">Uncharacterized protein</fullName>
    </submittedName>
</protein>
<evidence type="ECO:0000313" key="2">
    <source>
        <dbReference type="Proteomes" id="UP000276133"/>
    </source>
</evidence>
<name>A0A3M7RRQ1_BRAPC</name>
<gene>
    <name evidence="1" type="ORF">BpHYR1_001067</name>
</gene>
<proteinExistence type="predicted"/>
<accession>A0A3M7RRQ1</accession>
<reference evidence="1 2" key="1">
    <citation type="journal article" date="2018" name="Sci. Rep.">
        <title>Genomic signatures of local adaptation to the degree of environmental predictability in rotifers.</title>
        <authorList>
            <person name="Franch-Gras L."/>
            <person name="Hahn C."/>
            <person name="Garcia-Roger E.M."/>
            <person name="Carmona M.J."/>
            <person name="Serra M."/>
            <person name="Gomez A."/>
        </authorList>
    </citation>
    <scope>NUCLEOTIDE SEQUENCE [LARGE SCALE GENOMIC DNA]</scope>
    <source>
        <strain evidence="1">HYR1</strain>
    </source>
</reference>
<organism evidence="1 2">
    <name type="scientific">Brachionus plicatilis</name>
    <name type="common">Marine rotifer</name>
    <name type="synonym">Brachionus muelleri</name>
    <dbReference type="NCBI Taxonomy" id="10195"/>
    <lineage>
        <taxon>Eukaryota</taxon>
        <taxon>Metazoa</taxon>
        <taxon>Spiralia</taxon>
        <taxon>Gnathifera</taxon>
        <taxon>Rotifera</taxon>
        <taxon>Eurotatoria</taxon>
        <taxon>Monogononta</taxon>
        <taxon>Pseudotrocha</taxon>
        <taxon>Ploima</taxon>
        <taxon>Brachionidae</taxon>
        <taxon>Brachionus</taxon>
    </lineage>
</organism>
<dbReference type="AlphaFoldDB" id="A0A3M7RRQ1"/>
<dbReference type="EMBL" id="REGN01002806">
    <property type="protein sequence ID" value="RNA26090.1"/>
    <property type="molecule type" value="Genomic_DNA"/>
</dbReference>
<comment type="caution">
    <text evidence="1">The sequence shown here is derived from an EMBL/GenBank/DDBJ whole genome shotgun (WGS) entry which is preliminary data.</text>
</comment>
<sequence length="136" mass="15763">MFLLDSIFFGGKIKIGSSVQILDQIEAKSLAKSIVLGLGKRFCVNIAKKPYLFISHKNFYQYLLNQDQLKEFFSKSGFINRPHRLTAKNLEATTLFVIEKSSTRLKTCDLKTSLQEYSVFKNEDRKKLIKYELDKN</sequence>